<dbReference type="InterPro" id="IPR001650">
    <property type="entry name" value="Helicase_C-like"/>
</dbReference>
<name>A0AAV5QKN8_9ASCO</name>
<evidence type="ECO:0000256" key="7">
    <source>
        <dbReference type="RuleBase" id="RU000492"/>
    </source>
</evidence>
<feature type="domain" description="Helicase ATP-binding" evidence="10">
    <location>
        <begin position="201"/>
        <end position="395"/>
    </location>
</feature>
<dbReference type="GeneID" id="90073140"/>
<dbReference type="PROSITE" id="PS51192">
    <property type="entry name" value="HELICASE_ATP_BIND_1"/>
    <property type="match status" value="1"/>
</dbReference>
<dbReference type="Gene3D" id="3.40.50.300">
    <property type="entry name" value="P-loop containing nucleotide triphosphate hydrolases"/>
    <property type="match status" value="2"/>
</dbReference>
<reference evidence="13 14" key="1">
    <citation type="journal article" date="2023" name="Elife">
        <title>Identification of key yeast species and microbe-microbe interactions impacting larval growth of Drosophila in the wild.</title>
        <authorList>
            <person name="Mure A."/>
            <person name="Sugiura Y."/>
            <person name="Maeda R."/>
            <person name="Honda K."/>
            <person name="Sakurai N."/>
            <person name="Takahashi Y."/>
            <person name="Watada M."/>
            <person name="Katoh T."/>
            <person name="Gotoh A."/>
            <person name="Gotoh Y."/>
            <person name="Taniguchi I."/>
            <person name="Nakamura K."/>
            <person name="Hayashi T."/>
            <person name="Katayama T."/>
            <person name="Uemura T."/>
            <person name="Hattori Y."/>
        </authorList>
    </citation>
    <scope>NUCLEOTIDE SEQUENCE [LARGE SCALE GENOMIC DNA]</scope>
    <source>
        <strain evidence="13 14">SC-9</strain>
    </source>
</reference>
<dbReference type="PROSITE" id="PS51194">
    <property type="entry name" value="HELICASE_CTER"/>
    <property type="match status" value="1"/>
</dbReference>
<protein>
    <recommendedName>
        <fullName evidence="1">RNA helicase</fullName>
        <ecNumber evidence="1">3.6.4.13</ecNumber>
    </recommendedName>
</protein>
<keyword evidence="4 7" id="KW-0347">Helicase</keyword>
<organism evidence="13 14">
    <name type="scientific">Saccharomycopsis crataegensis</name>
    <dbReference type="NCBI Taxonomy" id="43959"/>
    <lineage>
        <taxon>Eukaryota</taxon>
        <taxon>Fungi</taxon>
        <taxon>Dikarya</taxon>
        <taxon>Ascomycota</taxon>
        <taxon>Saccharomycotina</taxon>
        <taxon>Saccharomycetes</taxon>
        <taxon>Saccharomycopsidaceae</taxon>
        <taxon>Saccharomycopsis</taxon>
    </lineage>
</organism>
<feature type="region of interest" description="Disordered" evidence="9">
    <location>
        <begin position="74"/>
        <end position="94"/>
    </location>
</feature>
<keyword evidence="8" id="KW-0175">Coiled coil</keyword>
<feature type="short sequence motif" description="Q motif" evidence="6">
    <location>
        <begin position="170"/>
        <end position="198"/>
    </location>
</feature>
<dbReference type="InterPro" id="IPR027417">
    <property type="entry name" value="P-loop_NTPase"/>
</dbReference>
<dbReference type="InterPro" id="IPR014014">
    <property type="entry name" value="RNA_helicase_DEAD_Q_motif"/>
</dbReference>
<keyword evidence="2 7" id="KW-0547">Nucleotide-binding</keyword>
<dbReference type="InterPro" id="IPR014001">
    <property type="entry name" value="Helicase_ATP-bd"/>
</dbReference>
<accession>A0AAV5QKN8</accession>
<evidence type="ECO:0000259" key="12">
    <source>
        <dbReference type="PROSITE" id="PS51195"/>
    </source>
</evidence>
<evidence type="ECO:0000256" key="4">
    <source>
        <dbReference type="ARBA" id="ARBA00022806"/>
    </source>
</evidence>
<dbReference type="Pfam" id="PF00270">
    <property type="entry name" value="DEAD"/>
    <property type="match status" value="1"/>
</dbReference>
<dbReference type="GO" id="GO:0003676">
    <property type="term" value="F:nucleic acid binding"/>
    <property type="evidence" value="ECO:0007669"/>
    <property type="project" value="InterPro"/>
</dbReference>
<gene>
    <name evidence="13" type="ORF">DASC09_024860</name>
</gene>
<evidence type="ECO:0000313" key="14">
    <source>
        <dbReference type="Proteomes" id="UP001360560"/>
    </source>
</evidence>
<evidence type="ECO:0000256" key="2">
    <source>
        <dbReference type="ARBA" id="ARBA00022741"/>
    </source>
</evidence>
<evidence type="ECO:0000256" key="1">
    <source>
        <dbReference type="ARBA" id="ARBA00012552"/>
    </source>
</evidence>
<dbReference type="PANTHER" id="PTHR47958">
    <property type="entry name" value="ATP-DEPENDENT RNA HELICASE DBP3"/>
    <property type="match status" value="1"/>
</dbReference>
<keyword evidence="5 7" id="KW-0067">ATP-binding</keyword>
<comment type="caution">
    <text evidence="13">The sequence shown here is derived from an EMBL/GenBank/DDBJ whole genome shotgun (WGS) entry which is preliminary data.</text>
</comment>
<evidence type="ECO:0000256" key="3">
    <source>
        <dbReference type="ARBA" id="ARBA00022801"/>
    </source>
</evidence>
<dbReference type="InterPro" id="IPR000629">
    <property type="entry name" value="RNA-helicase_DEAD-box_CS"/>
</dbReference>
<proteinExistence type="inferred from homology"/>
<dbReference type="Pfam" id="PF00271">
    <property type="entry name" value="Helicase_C"/>
    <property type="match status" value="1"/>
</dbReference>
<dbReference type="SUPFAM" id="SSF52540">
    <property type="entry name" value="P-loop containing nucleoside triphosphate hydrolases"/>
    <property type="match status" value="1"/>
</dbReference>
<dbReference type="CDD" id="cd18787">
    <property type="entry name" value="SF2_C_DEAD"/>
    <property type="match status" value="1"/>
</dbReference>
<dbReference type="GO" id="GO:0003724">
    <property type="term" value="F:RNA helicase activity"/>
    <property type="evidence" value="ECO:0007669"/>
    <property type="project" value="UniProtKB-EC"/>
</dbReference>
<evidence type="ECO:0000259" key="11">
    <source>
        <dbReference type="PROSITE" id="PS51194"/>
    </source>
</evidence>
<dbReference type="GO" id="GO:0005524">
    <property type="term" value="F:ATP binding"/>
    <property type="evidence" value="ECO:0007669"/>
    <property type="project" value="UniProtKB-KW"/>
</dbReference>
<evidence type="ECO:0000259" key="10">
    <source>
        <dbReference type="PROSITE" id="PS51192"/>
    </source>
</evidence>
<dbReference type="EMBL" id="BTFZ01000004">
    <property type="protein sequence ID" value="GMM35161.1"/>
    <property type="molecule type" value="Genomic_DNA"/>
</dbReference>
<keyword evidence="3 7" id="KW-0378">Hydrolase</keyword>
<feature type="coiled-coil region" evidence="8">
    <location>
        <begin position="37"/>
        <end position="67"/>
    </location>
</feature>
<evidence type="ECO:0000256" key="8">
    <source>
        <dbReference type="SAM" id="Coils"/>
    </source>
</evidence>
<dbReference type="AlphaFoldDB" id="A0AAV5QKN8"/>
<sequence>MNANDGGDDDDDDAFKIVKPTFLKKSKRQKLIKEKANKLKEEELMKKQQLVESIKQKKAKKLLLERQISTNAISDSQKPVKKPRANRDSKHKKFAFEWNNEDDTSSDYQPLVAYNSVDSGIQKSLSKKLNWDDKHWTEKSLDEMTSRDWRILKEDFEIGSKGSIAENPLRSWKESQIPERVLGVIDLLGYKQPTPIQRAAIPIALNNKDVLGIAETGSGKTLSFVVPLLSYLNNLPKLNSKTKNDGPYGLILAPTRELAQQIHLEVTKFTKHLRYNAVAIFGGHQLETNAFDMQDGVEILIATPGRLLDCLDRKILVLNQCFYLVMDEADRMIDMGFEEQVNKILSALPKIQTTFGSQVARRLKIKRNITMMYTATMPPAIEKMTSRYLDRPNTIVIGNPEKAADTVEQKVEFVTNDEMKNRKLLDVLSSRKYRPPIIIFVNYKKTIEALHELIESNTKLKSVVIHGSKSQDQREYAIKSLRNGKYDILIATDVAGRGIDIPNISLVINYQMSKNIEDYVHRIGRTGRAGSTGTAITYLNGEDDKAVLYDLKNMIGKSQLSRCPDELKRHPAAMIKPNQFKAIND</sequence>
<dbReference type="GO" id="GO:0016787">
    <property type="term" value="F:hydrolase activity"/>
    <property type="evidence" value="ECO:0007669"/>
    <property type="project" value="UniProtKB-KW"/>
</dbReference>
<feature type="domain" description="Helicase C-terminal" evidence="11">
    <location>
        <begin position="406"/>
        <end position="575"/>
    </location>
</feature>
<dbReference type="CDD" id="cd17945">
    <property type="entry name" value="DEADc_DDX23"/>
    <property type="match status" value="1"/>
</dbReference>
<dbReference type="Proteomes" id="UP001360560">
    <property type="component" value="Unassembled WGS sequence"/>
</dbReference>
<evidence type="ECO:0000256" key="9">
    <source>
        <dbReference type="SAM" id="MobiDB-lite"/>
    </source>
</evidence>
<dbReference type="SMART" id="SM00487">
    <property type="entry name" value="DEXDc"/>
    <property type="match status" value="1"/>
</dbReference>
<evidence type="ECO:0000256" key="6">
    <source>
        <dbReference type="PROSITE-ProRule" id="PRU00552"/>
    </source>
</evidence>
<feature type="domain" description="DEAD-box RNA helicase Q" evidence="12">
    <location>
        <begin position="170"/>
        <end position="198"/>
    </location>
</feature>
<comment type="similarity">
    <text evidence="7">Belongs to the DEAD box helicase family.</text>
</comment>
<feature type="compositionally biased region" description="Basic residues" evidence="9">
    <location>
        <begin position="79"/>
        <end position="93"/>
    </location>
</feature>
<evidence type="ECO:0000256" key="5">
    <source>
        <dbReference type="ARBA" id="ARBA00022840"/>
    </source>
</evidence>
<keyword evidence="14" id="KW-1185">Reference proteome</keyword>
<dbReference type="RefSeq" id="XP_064852161.1">
    <property type="nucleotide sequence ID" value="XM_064996089.1"/>
</dbReference>
<dbReference type="PROSITE" id="PS51195">
    <property type="entry name" value="Q_MOTIF"/>
    <property type="match status" value="1"/>
</dbReference>
<evidence type="ECO:0000313" key="13">
    <source>
        <dbReference type="EMBL" id="GMM35161.1"/>
    </source>
</evidence>
<dbReference type="EC" id="3.6.4.13" evidence="1"/>
<dbReference type="InterPro" id="IPR011545">
    <property type="entry name" value="DEAD/DEAH_box_helicase_dom"/>
</dbReference>
<dbReference type="SMART" id="SM00490">
    <property type="entry name" value="HELICc"/>
    <property type="match status" value="1"/>
</dbReference>
<dbReference type="PROSITE" id="PS00039">
    <property type="entry name" value="DEAD_ATP_HELICASE"/>
    <property type="match status" value="1"/>
</dbReference>